<keyword evidence="2 11" id="KW-0963">Cytoplasm</keyword>
<dbReference type="PANTHER" id="PTHR39559">
    <property type="match status" value="1"/>
</dbReference>
<sequence length="597" mass="70150">MLSSSSQKISLSIAKKILLGFEHHYQNIKSASIEAKRCFEEKEWEKIENDSKLRLNFYDEQVDVFCKNLSSELKKQTLYGAKAEFNETQKMDKFNSDFWKNTKHVYIELITAHKQPELAETFYNSVFCRIFSRSFYNNQYIFTKPCVSLNYIDMDEPVIDSYFVDDGQLKETLTSVLNNYKFRCKFGNLDQDIERLQEQLIKQMPRLHSEVFELQFISTPFIRGKCAYIVGKIVTQLHPDVPVLIALLNDENKGLYVDSLLTDIGSISIIFSFSRSYFFITTDYPSAIVEYLKELLPGKTRAVLYSAIGLHKQGKTLLYRHFLKYSKITSEKLIIAPGIKGMVMSVFTFPMYPYVFKVINDQFAPPKMGTKEMVKDRYYFVKNHVRIGRLADTWEFSNVAFPLKDIDDALLKELEKKASSNIEIENDLLIIKHMYIENKMTPLNMYLETANKKQQNHIINDYGKAIDELINSNIFPGDMLTKNFGVTRQNRVVFYDYDEITLMSTPIFKKIPKAKTYEQEMASEPWYYVGQNDVFPEEFKYFMLPNPYMKEVFNKKYKKLLDADYWVSIQEKIKQNGVMDYYPYGSEKRMCEIYKDN</sequence>
<dbReference type="Pfam" id="PF20423">
    <property type="entry name" value="AceK_regulatory"/>
    <property type="match status" value="1"/>
</dbReference>
<dbReference type="InterPro" id="IPR046855">
    <property type="entry name" value="AceK_kinase"/>
</dbReference>
<evidence type="ECO:0000259" key="13">
    <source>
        <dbReference type="Pfam" id="PF20423"/>
    </source>
</evidence>
<dbReference type="EMBL" id="CP006911">
    <property type="protein sequence ID" value="ALE01833.1"/>
    <property type="molecule type" value="Genomic_DNA"/>
</dbReference>
<evidence type="ECO:0000256" key="3">
    <source>
        <dbReference type="ARBA" id="ARBA00022527"/>
    </source>
</evidence>
<reference evidence="14 15" key="1">
    <citation type="journal article" date="2015" name="Genome Announc.">
        <title>Genome Sequence of 'Candidatus Thioglobus singularis' Strain PS1, a Mixotroph from the SUP05 Clade of Marine Gammaproteobacteria.</title>
        <authorList>
            <person name="Marshall K.T."/>
            <person name="Morris R.M."/>
        </authorList>
    </citation>
    <scope>NUCLEOTIDE SEQUENCE [LARGE SCALE GENOMIC DNA]</scope>
    <source>
        <strain evidence="14 15">PS1</strain>
    </source>
</reference>
<name>A0A0M4L410_9GAMM</name>
<keyword evidence="6 11" id="KW-0547">Nucleotide-binding</keyword>
<gene>
    <name evidence="11" type="primary">aceK</name>
    <name evidence="14" type="ORF">W908_04115</name>
</gene>
<dbReference type="KEGG" id="tsn:W908_04115"/>
<dbReference type="InterPro" id="IPR010452">
    <property type="entry name" value="Isocitrate_DH_AceK"/>
</dbReference>
<comment type="catalytic activity">
    <reaction evidence="11">
        <text>L-seryl-[isocitrate dehydrogenase] + ATP = O-phospho-L-seryl-[isocitrate dehydrogenase] + ADP + H(+)</text>
        <dbReference type="Rhea" id="RHEA:43540"/>
        <dbReference type="Rhea" id="RHEA-COMP:10605"/>
        <dbReference type="Rhea" id="RHEA-COMP:10606"/>
        <dbReference type="ChEBI" id="CHEBI:15378"/>
        <dbReference type="ChEBI" id="CHEBI:29999"/>
        <dbReference type="ChEBI" id="CHEBI:30616"/>
        <dbReference type="ChEBI" id="CHEBI:83421"/>
        <dbReference type="ChEBI" id="CHEBI:456216"/>
        <dbReference type="EC" id="2.7.11.5"/>
    </reaction>
</comment>
<keyword evidence="1 11" id="KW-0329">Glyoxylate bypass</keyword>
<dbReference type="GO" id="GO:0006097">
    <property type="term" value="P:glyoxylate cycle"/>
    <property type="evidence" value="ECO:0007669"/>
    <property type="project" value="UniProtKB-UniRule"/>
</dbReference>
<evidence type="ECO:0000313" key="14">
    <source>
        <dbReference type="EMBL" id="ALE01833.1"/>
    </source>
</evidence>
<evidence type="ECO:0000256" key="9">
    <source>
        <dbReference type="ARBA" id="ARBA00022840"/>
    </source>
</evidence>
<proteinExistence type="inferred from homology"/>
<dbReference type="Pfam" id="PF06315">
    <property type="entry name" value="AceK_kinase"/>
    <property type="match status" value="1"/>
</dbReference>
<dbReference type="GO" id="GO:0016208">
    <property type="term" value="F:AMP binding"/>
    <property type="evidence" value="ECO:0007669"/>
    <property type="project" value="TreeGrafter"/>
</dbReference>
<dbReference type="GO" id="GO:0006099">
    <property type="term" value="P:tricarboxylic acid cycle"/>
    <property type="evidence" value="ECO:0007669"/>
    <property type="project" value="UniProtKB-UniRule"/>
</dbReference>
<dbReference type="GO" id="GO:0005524">
    <property type="term" value="F:ATP binding"/>
    <property type="evidence" value="ECO:0007669"/>
    <property type="project" value="UniProtKB-UniRule"/>
</dbReference>
<organism evidence="14 15">
    <name type="scientific">Candidatus Pseudothioglobus singularis PS1</name>
    <dbReference type="NCBI Taxonomy" id="1125411"/>
    <lineage>
        <taxon>Bacteria</taxon>
        <taxon>Pseudomonadati</taxon>
        <taxon>Pseudomonadota</taxon>
        <taxon>Gammaproteobacteria</taxon>
        <taxon>Candidatus Pseudothioglobaceae</taxon>
        <taxon>Candidatus Pseudothioglobus</taxon>
    </lineage>
</organism>
<comment type="subcellular location">
    <subcellularLocation>
        <location evidence="11">Cytoplasm</location>
    </subcellularLocation>
</comment>
<feature type="domain" description="Isocitrate dehydrogenase kinase/phosphatase (AceK) regulatory" evidence="13">
    <location>
        <begin position="14"/>
        <end position="327"/>
    </location>
</feature>
<feature type="binding site" evidence="11">
    <location>
        <begin position="336"/>
        <end position="342"/>
    </location>
    <ligand>
        <name>ATP</name>
        <dbReference type="ChEBI" id="CHEBI:30616"/>
    </ligand>
</feature>
<dbReference type="NCBIfam" id="NF002804">
    <property type="entry name" value="PRK02946.1"/>
    <property type="match status" value="1"/>
</dbReference>
<keyword evidence="9 11" id="KW-0067">ATP-binding</keyword>
<feature type="domain" description="Isocitrate dehydrogenase kinase/phosphatase (AceK) kinase" evidence="12">
    <location>
        <begin position="331"/>
        <end position="584"/>
    </location>
</feature>
<evidence type="ECO:0000256" key="8">
    <source>
        <dbReference type="ARBA" id="ARBA00022801"/>
    </source>
</evidence>
<dbReference type="EC" id="3.1.3.-" evidence="11"/>
<evidence type="ECO:0000256" key="6">
    <source>
        <dbReference type="ARBA" id="ARBA00022741"/>
    </source>
</evidence>
<protein>
    <recommendedName>
        <fullName evidence="11">Isocitrate dehydrogenase kinase/phosphatase</fullName>
        <shortName evidence="11">IDH kinase/phosphatase</shortName>
        <shortName evidence="11">IDHK/P</shortName>
        <ecNumber evidence="11">2.7.11.5</ecNumber>
        <ecNumber evidence="11">3.1.3.-</ecNumber>
    </recommendedName>
</protein>
<dbReference type="Proteomes" id="UP000068905">
    <property type="component" value="Chromosome"/>
</dbReference>
<dbReference type="GO" id="GO:0005737">
    <property type="term" value="C:cytoplasm"/>
    <property type="evidence" value="ECO:0007669"/>
    <property type="project" value="UniProtKB-SubCell"/>
</dbReference>
<evidence type="ECO:0000259" key="12">
    <source>
        <dbReference type="Pfam" id="PF06315"/>
    </source>
</evidence>
<dbReference type="PANTHER" id="PTHR39559:SF1">
    <property type="entry name" value="ISOCITRATE DEHYDROGENASE KINASE_PHOSPHATASE"/>
    <property type="match status" value="1"/>
</dbReference>
<dbReference type="InterPro" id="IPR046854">
    <property type="entry name" value="AceK_regulatory"/>
</dbReference>
<evidence type="ECO:0000313" key="15">
    <source>
        <dbReference type="Proteomes" id="UP000068905"/>
    </source>
</evidence>
<dbReference type="HAMAP" id="MF_00747">
    <property type="entry name" value="AceK"/>
    <property type="match status" value="1"/>
</dbReference>
<keyword evidence="5 11" id="KW-0808">Transferase</keyword>
<comment type="function">
    <text evidence="11">Bifunctional enzyme which can phosphorylate or dephosphorylate isocitrate dehydrogenase (IDH) on a specific serine residue. This is a regulatory mechanism which enables bacteria to bypass the Krebs cycle via the glyoxylate shunt in response to the source of carbon. When bacteria are grown on glucose, IDH is fully active and unphosphorylated, but when grown on acetate or ethanol, the activity of IDH declines drastically concomitant with its phosphorylation.</text>
</comment>
<dbReference type="RefSeq" id="WP_053820039.1">
    <property type="nucleotide sequence ID" value="NZ_CP006911.1"/>
</dbReference>
<keyword evidence="7 11" id="KW-0418">Kinase</keyword>
<dbReference type="PATRIC" id="fig|1125411.7.peg.805"/>
<keyword evidence="4 11" id="KW-0816">Tricarboxylic acid cycle</keyword>
<accession>A0A0M4L410</accession>
<evidence type="ECO:0000256" key="4">
    <source>
        <dbReference type="ARBA" id="ARBA00022532"/>
    </source>
</evidence>
<evidence type="ECO:0000256" key="5">
    <source>
        <dbReference type="ARBA" id="ARBA00022679"/>
    </source>
</evidence>
<keyword evidence="15" id="KW-1185">Reference proteome</keyword>
<dbReference type="AlphaFoldDB" id="A0A0M4L410"/>
<dbReference type="GO" id="GO:0004721">
    <property type="term" value="F:phosphoprotein phosphatase activity"/>
    <property type="evidence" value="ECO:0007669"/>
    <property type="project" value="UniProtKB-KW"/>
</dbReference>
<evidence type="ECO:0000256" key="7">
    <source>
        <dbReference type="ARBA" id="ARBA00022777"/>
    </source>
</evidence>
<keyword evidence="10 11" id="KW-0904">Protein phosphatase</keyword>
<keyword evidence="3 11" id="KW-0723">Serine/threonine-protein kinase</keyword>
<dbReference type="EC" id="2.7.11.5" evidence="11"/>
<evidence type="ECO:0000256" key="1">
    <source>
        <dbReference type="ARBA" id="ARBA00022435"/>
    </source>
</evidence>
<keyword evidence="8 11" id="KW-0378">Hydrolase</keyword>
<dbReference type="GO" id="GO:0008772">
    <property type="term" value="F:[isocitrate dehydrogenase (NADP+)] kinase activity"/>
    <property type="evidence" value="ECO:0007669"/>
    <property type="project" value="UniProtKB-UniRule"/>
</dbReference>
<dbReference type="GO" id="GO:0006006">
    <property type="term" value="P:glucose metabolic process"/>
    <property type="evidence" value="ECO:0007669"/>
    <property type="project" value="InterPro"/>
</dbReference>
<evidence type="ECO:0000256" key="11">
    <source>
        <dbReference type="HAMAP-Rule" id="MF_00747"/>
    </source>
</evidence>
<dbReference type="STRING" id="1125411.W908_04115"/>
<feature type="binding site" evidence="11">
    <location>
        <position position="357"/>
    </location>
    <ligand>
        <name>ATP</name>
        <dbReference type="ChEBI" id="CHEBI:30616"/>
    </ligand>
</feature>
<comment type="similarity">
    <text evidence="11">Belongs to the AceK family.</text>
</comment>
<evidence type="ECO:0000256" key="2">
    <source>
        <dbReference type="ARBA" id="ARBA00022490"/>
    </source>
</evidence>
<feature type="active site" evidence="11">
    <location>
        <position position="392"/>
    </location>
</feature>
<evidence type="ECO:0000256" key="10">
    <source>
        <dbReference type="ARBA" id="ARBA00022912"/>
    </source>
</evidence>
<dbReference type="GO" id="GO:0004674">
    <property type="term" value="F:protein serine/threonine kinase activity"/>
    <property type="evidence" value="ECO:0007669"/>
    <property type="project" value="UniProtKB-KW"/>
</dbReference>
<dbReference type="OrthoDB" id="5287793at2"/>
<dbReference type="PIRSF" id="PIRSF000719">
    <property type="entry name" value="AceK"/>
    <property type="match status" value="1"/>
</dbReference>